<dbReference type="AlphaFoldDB" id="A0A645EEV6"/>
<dbReference type="PANTHER" id="PTHR11406:SF23">
    <property type="entry name" value="PHOSPHOGLYCERATE KINASE 1, CHLOROPLASTIC-RELATED"/>
    <property type="match status" value="1"/>
</dbReference>
<keyword evidence="3 7" id="KW-0808">Transferase</keyword>
<dbReference type="SUPFAM" id="SSF53748">
    <property type="entry name" value="Phosphoglycerate kinase"/>
    <property type="match status" value="1"/>
</dbReference>
<dbReference type="GO" id="GO:0006094">
    <property type="term" value="P:gluconeogenesis"/>
    <property type="evidence" value="ECO:0007669"/>
    <property type="project" value="TreeGrafter"/>
</dbReference>
<dbReference type="InterPro" id="IPR036043">
    <property type="entry name" value="Phosphoglycerate_kinase_sf"/>
</dbReference>
<organism evidence="7">
    <name type="scientific">bioreactor metagenome</name>
    <dbReference type="NCBI Taxonomy" id="1076179"/>
    <lineage>
        <taxon>unclassified sequences</taxon>
        <taxon>metagenomes</taxon>
        <taxon>ecological metagenomes</taxon>
    </lineage>
</organism>
<evidence type="ECO:0000313" key="7">
    <source>
        <dbReference type="EMBL" id="MPN00307.1"/>
    </source>
</evidence>
<protein>
    <recommendedName>
        <fullName evidence="2">phosphoglycerate kinase</fullName>
        <ecNumber evidence="2">2.7.2.3</ecNumber>
    </recommendedName>
</protein>
<dbReference type="Gene3D" id="3.40.50.1260">
    <property type="entry name" value="Phosphoglycerate kinase, N-terminal domain"/>
    <property type="match status" value="1"/>
</dbReference>
<dbReference type="InterPro" id="IPR001576">
    <property type="entry name" value="Phosphoglycerate_kinase"/>
</dbReference>
<evidence type="ECO:0000256" key="3">
    <source>
        <dbReference type="ARBA" id="ARBA00022679"/>
    </source>
</evidence>
<evidence type="ECO:0000256" key="5">
    <source>
        <dbReference type="ARBA" id="ARBA00022777"/>
    </source>
</evidence>
<evidence type="ECO:0000256" key="6">
    <source>
        <dbReference type="ARBA" id="ARBA00022840"/>
    </source>
</evidence>
<comment type="caution">
    <text evidence="7">The sequence shown here is derived from an EMBL/GenBank/DDBJ whole genome shotgun (WGS) entry which is preliminary data.</text>
</comment>
<proteinExistence type="predicted"/>
<comment type="catalytic activity">
    <reaction evidence="1">
        <text>(2R)-3-phosphoglycerate + ATP = (2R)-3-phospho-glyceroyl phosphate + ADP</text>
        <dbReference type="Rhea" id="RHEA:14801"/>
        <dbReference type="ChEBI" id="CHEBI:30616"/>
        <dbReference type="ChEBI" id="CHEBI:57604"/>
        <dbReference type="ChEBI" id="CHEBI:58272"/>
        <dbReference type="ChEBI" id="CHEBI:456216"/>
        <dbReference type="EC" id="2.7.2.3"/>
    </reaction>
</comment>
<gene>
    <name evidence="7" type="primary">pgk_42</name>
    <name evidence="7" type="ORF">SDC9_147501</name>
</gene>
<dbReference type="InterPro" id="IPR015824">
    <property type="entry name" value="Phosphoglycerate_kinase_N"/>
</dbReference>
<evidence type="ECO:0000256" key="1">
    <source>
        <dbReference type="ARBA" id="ARBA00000642"/>
    </source>
</evidence>
<keyword evidence="5 7" id="KW-0418">Kinase</keyword>
<dbReference type="GO" id="GO:0043531">
    <property type="term" value="F:ADP binding"/>
    <property type="evidence" value="ECO:0007669"/>
    <property type="project" value="TreeGrafter"/>
</dbReference>
<name>A0A645EEV6_9ZZZZ</name>
<reference evidence="7" key="1">
    <citation type="submission" date="2019-08" db="EMBL/GenBank/DDBJ databases">
        <authorList>
            <person name="Kucharzyk K."/>
            <person name="Murdoch R.W."/>
            <person name="Higgins S."/>
            <person name="Loffler F."/>
        </authorList>
    </citation>
    <scope>NUCLEOTIDE SEQUENCE</scope>
</reference>
<keyword evidence="4" id="KW-0547">Nucleotide-binding</keyword>
<dbReference type="Pfam" id="PF00162">
    <property type="entry name" value="PGK"/>
    <property type="match status" value="1"/>
</dbReference>
<dbReference type="GO" id="GO:0004618">
    <property type="term" value="F:phosphoglycerate kinase activity"/>
    <property type="evidence" value="ECO:0007669"/>
    <property type="project" value="UniProtKB-EC"/>
</dbReference>
<accession>A0A645EEV6</accession>
<dbReference type="PANTHER" id="PTHR11406">
    <property type="entry name" value="PHOSPHOGLYCERATE KINASE"/>
    <property type="match status" value="1"/>
</dbReference>
<dbReference type="GO" id="GO:0005829">
    <property type="term" value="C:cytosol"/>
    <property type="evidence" value="ECO:0007669"/>
    <property type="project" value="TreeGrafter"/>
</dbReference>
<dbReference type="PRINTS" id="PR00477">
    <property type="entry name" value="PHGLYCKINASE"/>
</dbReference>
<evidence type="ECO:0000256" key="4">
    <source>
        <dbReference type="ARBA" id="ARBA00022741"/>
    </source>
</evidence>
<evidence type="ECO:0000256" key="2">
    <source>
        <dbReference type="ARBA" id="ARBA00013061"/>
    </source>
</evidence>
<dbReference type="EC" id="2.7.2.3" evidence="2"/>
<dbReference type="GO" id="GO:0006096">
    <property type="term" value="P:glycolytic process"/>
    <property type="evidence" value="ECO:0007669"/>
    <property type="project" value="InterPro"/>
</dbReference>
<keyword evidence="6" id="KW-0067">ATP-binding</keyword>
<sequence length="84" mass="8744">MGVFENEKFAHGTIGICKAITSQKNAFSVIGGGDSAAAAIQFGFKKKFSHISTGGGASLEMIENDGHLPGIDIIQDDEKSESNA</sequence>
<dbReference type="EMBL" id="VSSQ01046335">
    <property type="protein sequence ID" value="MPN00307.1"/>
    <property type="molecule type" value="Genomic_DNA"/>
</dbReference>
<dbReference type="GO" id="GO:0005524">
    <property type="term" value="F:ATP binding"/>
    <property type="evidence" value="ECO:0007669"/>
    <property type="project" value="UniProtKB-KW"/>
</dbReference>